<keyword evidence="1" id="KW-1133">Transmembrane helix</keyword>
<accession>A0AAV6TAJ1</accession>
<evidence type="ECO:0000313" key="3">
    <source>
        <dbReference type="Proteomes" id="UP000693946"/>
    </source>
</evidence>
<evidence type="ECO:0000256" key="1">
    <source>
        <dbReference type="SAM" id="Phobius"/>
    </source>
</evidence>
<dbReference type="Proteomes" id="UP000693946">
    <property type="component" value="Linkage Group LG1"/>
</dbReference>
<feature type="transmembrane region" description="Helical" evidence="1">
    <location>
        <begin position="59"/>
        <end position="81"/>
    </location>
</feature>
<feature type="transmembrane region" description="Helical" evidence="1">
    <location>
        <begin position="21"/>
        <end position="47"/>
    </location>
</feature>
<keyword evidence="3" id="KW-1185">Reference proteome</keyword>
<dbReference type="EMBL" id="JAGKHQ010000001">
    <property type="protein sequence ID" value="KAG7526454.1"/>
    <property type="molecule type" value="Genomic_DNA"/>
</dbReference>
<dbReference type="AlphaFoldDB" id="A0AAV6TAJ1"/>
<sequence length="139" mass="15266">MHRHDKSNSDCYSYLYTPSDWVWIIPLCVNCVCVCVCVCASYCSVFVSACACMSARTGPPVFLCIRVCACVCVSVFLGSLLSREVRSARLSPHADTGREGTGCQNKHINAYSPTHSLTHTQVQMNVLKNTREGGKHTVD</sequence>
<comment type="caution">
    <text evidence="2">The sequence shown here is derived from an EMBL/GenBank/DDBJ whole genome shotgun (WGS) entry which is preliminary data.</text>
</comment>
<proteinExistence type="predicted"/>
<reference evidence="2 3" key="1">
    <citation type="journal article" date="2021" name="Sci. Rep.">
        <title>Chromosome anchoring in Senegalese sole (Solea senegalensis) reveals sex-associated markers and genome rearrangements in flatfish.</title>
        <authorList>
            <person name="Guerrero-Cozar I."/>
            <person name="Gomez-Garrido J."/>
            <person name="Berbel C."/>
            <person name="Martinez-Blanch J.F."/>
            <person name="Alioto T."/>
            <person name="Claros M.G."/>
            <person name="Gagnaire P.A."/>
            <person name="Manchado M."/>
        </authorList>
    </citation>
    <scope>NUCLEOTIDE SEQUENCE [LARGE SCALE GENOMIC DNA]</scope>
    <source>
        <strain evidence="2">Sse05_10M</strain>
    </source>
</reference>
<protein>
    <submittedName>
        <fullName evidence="2">Uncharacterized protein</fullName>
    </submittedName>
</protein>
<keyword evidence="1" id="KW-0812">Transmembrane</keyword>
<keyword evidence="1" id="KW-0472">Membrane</keyword>
<evidence type="ECO:0000313" key="2">
    <source>
        <dbReference type="EMBL" id="KAG7526454.1"/>
    </source>
</evidence>
<gene>
    <name evidence="2" type="ORF">JOB18_040380</name>
</gene>
<organism evidence="2 3">
    <name type="scientific">Solea senegalensis</name>
    <name type="common">Senegalese sole</name>
    <dbReference type="NCBI Taxonomy" id="28829"/>
    <lineage>
        <taxon>Eukaryota</taxon>
        <taxon>Metazoa</taxon>
        <taxon>Chordata</taxon>
        <taxon>Craniata</taxon>
        <taxon>Vertebrata</taxon>
        <taxon>Euteleostomi</taxon>
        <taxon>Actinopterygii</taxon>
        <taxon>Neopterygii</taxon>
        <taxon>Teleostei</taxon>
        <taxon>Neoteleostei</taxon>
        <taxon>Acanthomorphata</taxon>
        <taxon>Carangaria</taxon>
        <taxon>Pleuronectiformes</taxon>
        <taxon>Pleuronectoidei</taxon>
        <taxon>Soleidae</taxon>
        <taxon>Solea</taxon>
    </lineage>
</organism>
<name>A0AAV6TAJ1_SOLSE</name>